<dbReference type="SUPFAM" id="SSF51126">
    <property type="entry name" value="Pectin lyase-like"/>
    <property type="match status" value="2"/>
</dbReference>
<dbReference type="GO" id="GO:0042545">
    <property type="term" value="P:cell wall modification"/>
    <property type="evidence" value="ECO:0007669"/>
    <property type="project" value="InterPro"/>
</dbReference>
<dbReference type="Gene3D" id="2.160.20.10">
    <property type="entry name" value="Single-stranded right-handed beta-helix, Pectin lyase-like"/>
    <property type="match status" value="2"/>
</dbReference>
<proteinExistence type="predicted"/>
<feature type="domain" description="Fibronectin type-III" evidence="8">
    <location>
        <begin position="1138"/>
        <end position="1228"/>
    </location>
</feature>
<evidence type="ECO:0000256" key="5">
    <source>
        <dbReference type="PROSITE-ProRule" id="PRU10040"/>
    </source>
</evidence>
<dbReference type="Pfam" id="PF00963">
    <property type="entry name" value="Cohesin"/>
    <property type="match status" value="1"/>
</dbReference>
<dbReference type="Gene3D" id="1.20.1270.90">
    <property type="entry name" value="AF1782-like"/>
    <property type="match status" value="1"/>
</dbReference>
<keyword evidence="1" id="KW-0479">Metal-binding</keyword>
<feature type="active site" evidence="5">
    <location>
        <position position="1565"/>
    </location>
</feature>
<evidence type="ECO:0000313" key="9">
    <source>
        <dbReference type="EMBL" id="MCR2806863.1"/>
    </source>
</evidence>
<dbReference type="Gene3D" id="1.10.1330.10">
    <property type="entry name" value="Dockerin domain"/>
    <property type="match status" value="1"/>
</dbReference>
<dbReference type="Pfam" id="PF17957">
    <property type="entry name" value="Big_7"/>
    <property type="match status" value="1"/>
</dbReference>
<dbReference type="InterPro" id="IPR033131">
    <property type="entry name" value="Pectinesterase_Asp_AS"/>
</dbReference>
<accession>A0A9X2MRC1</accession>
<evidence type="ECO:0000256" key="1">
    <source>
        <dbReference type="ARBA" id="ARBA00022723"/>
    </source>
</evidence>
<dbReference type="GO" id="GO:0030246">
    <property type="term" value="F:carbohydrate binding"/>
    <property type="evidence" value="ECO:0007669"/>
    <property type="project" value="InterPro"/>
</dbReference>
<keyword evidence="2" id="KW-0378">Hydrolase</keyword>
<feature type="region of interest" description="Disordered" evidence="6">
    <location>
        <begin position="1303"/>
        <end position="1330"/>
    </location>
</feature>
<keyword evidence="3" id="KW-0063">Aspartyl esterase</keyword>
<evidence type="ECO:0000256" key="6">
    <source>
        <dbReference type="SAM" id="MobiDB-lite"/>
    </source>
</evidence>
<dbReference type="SUPFAM" id="SSF49265">
    <property type="entry name" value="Fibronectin type III"/>
    <property type="match status" value="3"/>
</dbReference>
<dbReference type="InterPro" id="IPR000070">
    <property type="entry name" value="Pectinesterase_cat"/>
</dbReference>
<dbReference type="SMART" id="SM00060">
    <property type="entry name" value="FN3"/>
    <property type="match status" value="5"/>
</dbReference>
<dbReference type="CDD" id="cd08547">
    <property type="entry name" value="Type_II_cohesin"/>
    <property type="match status" value="1"/>
</dbReference>
<feature type="signal peptide" evidence="7">
    <location>
        <begin position="1"/>
        <end position="24"/>
    </location>
</feature>
<dbReference type="InterPro" id="IPR036439">
    <property type="entry name" value="Dockerin_dom_sf"/>
</dbReference>
<dbReference type="CDD" id="cd00063">
    <property type="entry name" value="FN3"/>
    <property type="match status" value="4"/>
</dbReference>
<dbReference type="PANTHER" id="PTHR42970:SF1">
    <property type="entry name" value="PECTATE LYASE C-RELATED"/>
    <property type="match status" value="1"/>
</dbReference>
<feature type="domain" description="Fibronectin type-III" evidence="8">
    <location>
        <begin position="1045"/>
        <end position="1136"/>
    </location>
</feature>
<dbReference type="GO" id="GO:0000272">
    <property type="term" value="P:polysaccharide catabolic process"/>
    <property type="evidence" value="ECO:0007669"/>
    <property type="project" value="InterPro"/>
</dbReference>
<feature type="domain" description="Fibronectin type-III" evidence="8">
    <location>
        <begin position="749"/>
        <end position="836"/>
    </location>
</feature>
<keyword evidence="7" id="KW-0732">Signal</keyword>
<dbReference type="SUPFAM" id="SSF49384">
    <property type="entry name" value="Carbohydrate-binding domain"/>
    <property type="match status" value="1"/>
</dbReference>
<keyword evidence="4" id="KW-0325">Glycoprotein</keyword>
<dbReference type="Gene3D" id="2.60.40.10">
    <property type="entry name" value="Immunoglobulins"/>
    <property type="match status" value="6"/>
</dbReference>
<dbReference type="Gene3D" id="2.60.120.200">
    <property type="match status" value="1"/>
</dbReference>
<evidence type="ECO:0000256" key="4">
    <source>
        <dbReference type="ARBA" id="ARBA00023180"/>
    </source>
</evidence>
<dbReference type="InterPro" id="IPR013783">
    <property type="entry name" value="Ig-like_fold"/>
</dbReference>
<dbReference type="PROSITE" id="PS00503">
    <property type="entry name" value="PECTINESTERASE_2"/>
    <property type="match status" value="1"/>
</dbReference>
<evidence type="ECO:0000256" key="2">
    <source>
        <dbReference type="ARBA" id="ARBA00022801"/>
    </source>
</evidence>
<evidence type="ECO:0000313" key="10">
    <source>
        <dbReference type="Proteomes" id="UP001141950"/>
    </source>
</evidence>
<dbReference type="InterPro" id="IPR008965">
    <property type="entry name" value="CBM2/CBM3_carb-bd_dom_sf"/>
</dbReference>
<organism evidence="9 10">
    <name type="scientific">Paenibacillus soyae</name>
    <dbReference type="NCBI Taxonomy" id="2969249"/>
    <lineage>
        <taxon>Bacteria</taxon>
        <taxon>Bacillati</taxon>
        <taxon>Bacillota</taxon>
        <taxon>Bacilli</taxon>
        <taxon>Bacillales</taxon>
        <taxon>Paenibacillaceae</taxon>
        <taxon>Paenibacillus</taxon>
    </lineage>
</organism>
<dbReference type="PROSITE" id="PS50853">
    <property type="entry name" value="FN3"/>
    <property type="match status" value="4"/>
</dbReference>
<evidence type="ECO:0000259" key="8">
    <source>
        <dbReference type="PROSITE" id="PS50853"/>
    </source>
</evidence>
<dbReference type="GO" id="GO:0030599">
    <property type="term" value="F:pectinesterase activity"/>
    <property type="evidence" value="ECO:0007669"/>
    <property type="project" value="InterPro"/>
</dbReference>
<dbReference type="Gene3D" id="2.60.40.680">
    <property type="match status" value="1"/>
</dbReference>
<gene>
    <name evidence="9" type="ORF">NQZ67_23545</name>
</gene>
<reference evidence="9" key="1">
    <citation type="submission" date="2022-08" db="EMBL/GenBank/DDBJ databases">
        <title>The genomic sequence of strain Paenibacillus sp. SCIV0701.</title>
        <authorList>
            <person name="Zhao H."/>
        </authorList>
    </citation>
    <scope>NUCLEOTIDE SEQUENCE</scope>
    <source>
        <strain evidence="9">SCIV0701</strain>
    </source>
</reference>
<dbReference type="RefSeq" id="WP_257450751.1">
    <property type="nucleotide sequence ID" value="NZ_JANIPJ010000020.1"/>
</dbReference>
<protein>
    <submittedName>
        <fullName evidence="9">Pectinesterase family protein</fullName>
    </submittedName>
</protein>
<dbReference type="PANTHER" id="PTHR42970">
    <property type="entry name" value="PECTATE LYASE C-RELATED"/>
    <property type="match status" value="1"/>
</dbReference>
<dbReference type="InterPro" id="IPR012334">
    <property type="entry name" value="Pectin_lyas_fold"/>
</dbReference>
<comment type="caution">
    <text evidence="9">The sequence shown here is derived from an EMBL/GenBank/DDBJ whole genome shotgun (WGS) entry which is preliminary data.</text>
</comment>
<feature type="chain" id="PRO_5040995626" evidence="7">
    <location>
        <begin position="25"/>
        <end position="2096"/>
    </location>
</feature>
<dbReference type="EMBL" id="JANIPJ010000020">
    <property type="protein sequence ID" value="MCR2806863.1"/>
    <property type="molecule type" value="Genomic_DNA"/>
</dbReference>
<dbReference type="InterPro" id="IPR052063">
    <property type="entry name" value="Polysaccharide_Lyase_1"/>
</dbReference>
<feature type="domain" description="Fibronectin type-III" evidence="8">
    <location>
        <begin position="1320"/>
        <end position="1410"/>
    </location>
</feature>
<keyword evidence="10" id="KW-1185">Reference proteome</keyword>
<dbReference type="InterPro" id="IPR036116">
    <property type="entry name" value="FN3_sf"/>
</dbReference>
<evidence type="ECO:0000256" key="3">
    <source>
        <dbReference type="ARBA" id="ARBA00023085"/>
    </source>
</evidence>
<name>A0A9X2MRC1_9BACL</name>
<dbReference type="Proteomes" id="UP001141950">
    <property type="component" value="Unassembled WGS sequence"/>
</dbReference>
<dbReference type="GO" id="GO:0046872">
    <property type="term" value="F:metal ion binding"/>
    <property type="evidence" value="ECO:0007669"/>
    <property type="project" value="UniProtKB-KW"/>
</dbReference>
<dbReference type="InterPro" id="IPR003961">
    <property type="entry name" value="FN3_dom"/>
</dbReference>
<sequence>MKKFLSGLLVAAMLVSLLPGMAAADTAVDEAAGNNALPVETANEISQIPLPAFPGAEGGGMYTTGGRGGDVYEVTTLADSGPGSLREGVSRSNTTIVFRVGGTIHLESPLQITGSNVTIAGQTAPGEGITVSDYWTSFRADNVIVRYMRFRLGDRHMSEDDAFGGRYYKNIILDHCSFSWSVDEVLSMYANENTTVQWSIISESMLMTTHQKGRHGYAGIWGGNNATFHHNLIAHNVSRNPRLAGSPGFPFEMFNNVIYNWGFFSAYGGEQGNYNLINNYYKSGPNTYRNMRNSVFLDVAPETRIHIDGNYMAGYPDVTADNWKGVGAVPNPASKLAEPVVMPNPSYPETAEAAYEKVLAGAGATLPRRDAIDARIVHETVTGTGKHINSQKEVGGYQEFEQTVSTLVDSDHDGMPDDWETANGLNPSDAADRNSLHASGYTFLEVYLNGIVGEGFVNPEVGMTAPANNLIAAEGATIEIAAHSSDSDGTVAKVEFYANDVKLGEDDAAPYTYSWSSAPEGTHFLTARAIDDSGTSTQSSNVAVHVNREGSIAPWQSADIGAPGIDGHAQLGASGTDVVVKSAGDIAGRSDSFHFAYQPLAGNGEIVAKIEHVTATDDGAEAGVMIRESLDADSRFVGLFIPYVKGGQKYIGLTRSSVGANLSVKEPETLTQTPNWVKIVRLGDQFTSLMSNDGQSWTVFDSVTMPMGETAYFGLAADASKPDDDVDKYNASTFSNAAASALDADYPIAPSGLTATPGDQAIALSWSEVETADTYNVLRSELPGGPYDQIAGGITEAGYTDTGLTVGKTYYYIVTAQNGKGISFASAEANAVPEGEAGTIYLVDDDFESEELDTTPSGYAVTPDPQDADHKLVVTGMPEGMTGNASDKALMLYDNAPGNSQFVKRFVPQLGTVIIEADVASSGWPGTSAVLSLQNDSGSRSPLTIELRKPALPAPDPNYTMTYKLNGADHKLIEPPANNQWYNLKIVANVAAHTADIYVDHVLMADDVPFQADVKADGIGRISAKTPGTGKGTMYYDNIRVYVEPVESPKGLLSVPGNGKVRLEWLAAESAASYNVKRSVSDGGPYETIATGVTELTYIDETVANGTTYYYVVTATGATGESGASNQTSATPSEEAVKPQAPAGLTVIARSSQAELVWEAVEYATYYTVKRADSSEGPFVAVAPRLTDLSYRDGGLENGKTYYYVISATSVAGEGDDSTAISVSAYSHLSTPELSARPVTGGAVLEWESVPGAESYAVKRAEQPVGPYTVIAGEITGVSYTDSGLNNGKPYYYRITAVNGNTHSLDSKPVGVQPTREDGTPAAPAALSAEPGDGSIELAWEASAEADHYTVRRSASAEGPFETVAAGLTSTGWTDTGLENGVRYYYLVTASNEEGEGASSVLVNEMPAPVLTVATDNSAAYSKVQDAINAVPEDREFPTIIRIQDGVYREKLDIPSSKSPIRMIGESRDGTILVYGDAASTIGPNGSALGTSGSYSFRVQANDFTAEHLTIQNDAGDDAGQAVALYASADRLTFRDVSLKGWQDTLYAHGGRQYYVDSYIEGDVDYIFGGATAVFENSIIHSLNGGYVTAASTADGSAGYIFVNSRLTAEPGLTGAVSLGRPWRPFSNVVYINSYMEDHIKPEGWDNWSNPDNEKTARYGEFASYGPGALQQQRHKWTKQLTAEEAAELLPEVVLAGNDGWNPTAAASLADGSNELSGLTLDGEALAGFDPGKLDYEVARSEESGLPIVGGIAASDTSEVSIEQAEAVPGTAEIRVTAQDGTVRTYTLQFKAASENGEHWAAATIAGPAQAYAGQSVELKIGVEHVAKPFTAFDVVLQYDPAKLEFSTVAGDNGAPVLSEEAILSSRDNVHVIGTAIRPAEGQIRVILVSAGEGHSVSEAGDLFQLRGKVKADVSSGYVNAALTKFEVSRGGEAGLADISGASHSIGIGQAPPVESDKTALAQAIAIAQNKLAAAVEGNKLGMFRVGSKSELQAVINASEAIRANAWATQAQVDSATAALNNAIQHFQTQFISLIEGQTQITIRDLSTIAKYFGITSDDPNWSEVEQADLFEEGVINIRVLAAVAQMILSEWSAES</sequence>
<dbReference type="InterPro" id="IPR011050">
    <property type="entry name" value="Pectin_lyase_fold/virulence"/>
</dbReference>
<evidence type="ECO:0000256" key="7">
    <source>
        <dbReference type="SAM" id="SignalP"/>
    </source>
</evidence>
<dbReference type="InterPro" id="IPR002102">
    <property type="entry name" value="Cohesin_dom"/>
</dbReference>
<dbReference type="Pfam" id="PF01095">
    <property type="entry name" value="Pectinesterase"/>
    <property type="match status" value="1"/>
</dbReference>